<organism evidence="6 7">
    <name type="scientific">Sedimentibacter acidaminivorans</name>
    <dbReference type="NCBI Taxonomy" id="913099"/>
    <lineage>
        <taxon>Bacteria</taxon>
        <taxon>Bacillati</taxon>
        <taxon>Bacillota</taxon>
        <taxon>Tissierellia</taxon>
        <taxon>Sedimentibacter</taxon>
    </lineage>
</organism>
<dbReference type="Gene3D" id="3.40.190.10">
    <property type="entry name" value="Periplasmic binding protein-like II"/>
    <property type="match status" value="2"/>
</dbReference>
<feature type="chain" id="PRO_5047132903" evidence="4">
    <location>
        <begin position="21"/>
        <end position="326"/>
    </location>
</feature>
<dbReference type="RefSeq" id="WP_209511809.1">
    <property type="nucleotide sequence ID" value="NZ_JAGGKS010000005.1"/>
</dbReference>
<dbReference type="InterPro" id="IPR001638">
    <property type="entry name" value="Solute-binding_3/MltF_N"/>
</dbReference>
<sequence>MKKNLLITLVLALIVVTVTGCSTKNEIPSNGTSEEAKFYNASKIAVTYVKSPLNVPSIIEKNKGFFQQHFDEYNLPVEYSNLTTGPEQTQALASGDLQFLNAVGATSVILAASNGSDIKIISMYSRSPKAFMLFANDSQIKTAADLKGKKVAGPKGTILHELLIAYLKTAGLTEKDIEFISLGIPDSQAALVSGEVDAALLAGPAAYNIKKAGNMVLTTGEGLVDATIVVATSQKFYDENKVLVDTYLKAQKFTLDYMRKNYDEIVQITAEETELSIDAVKEMYTMYDFIMEITDKDIEGMKKTEQFLFDNKMIDNHVDITDILIK</sequence>
<gene>
    <name evidence="6" type="ORF">J2Z76_001936</name>
</gene>
<evidence type="ECO:0000313" key="7">
    <source>
        <dbReference type="Proteomes" id="UP001519342"/>
    </source>
</evidence>
<dbReference type="PANTHER" id="PTHR30024">
    <property type="entry name" value="ALIPHATIC SULFONATES-BINDING PROTEIN-RELATED"/>
    <property type="match status" value="1"/>
</dbReference>
<dbReference type="SUPFAM" id="SSF53850">
    <property type="entry name" value="Periplasmic binding protein-like II"/>
    <property type="match status" value="1"/>
</dbReference>
<proteinExistence type="inferred from homology"/>
<evidence type="ECO:0000259" key="5">
    <source>
        <dbReference type="SMART" id="SM00062"/>
    </source>
</evidence>
<dbReference type="SMART" id="SM00062">
    <property type="entry name" value="PBPb"/>
    <property type="match status" value="1"/>
</dbReference>
<feature type="domain" description="Solute-binding protein family 3/N-terminal" evidence="5">
    <location>
        <begin position="41"/>
        <end position="265"/>
    </location>
</feature>
<evidence type="ECO:0000256" key="4">
    <source>
        <dbReference type="SAM" id="SignalP"/>
    </source>
</evidence>
<comment type="caution">
    <text evidence="6">The sequence shown here is derived from an EMBL/GenBank/DDBJ whole genome shotgun (WGS) entry which is preliminary data.</text>
</comment>
<dbReference type="EMBL" id="JAGGKS010000005">
    <property type="protein sequence ID" value="MBP1926072.1"/>
    <property type="molecule type" value="Genomic_DNA"/>
</dbReference>
<reference evidence="6 7" key="1">
    <citation type="submission" date="2021-03" db="EMBL/GenBank/DDBJ databases">
        <title>Genomic Encyclopedia of Type Strains, Phase IV (KMG-IV): sequencing the most valuable type-strain genomes for metagenomic binning, comparative biology and taxonomic classification.</title>
        <authorList>
            <person name="Goeker M."/>
        </authorList>
    </citation>
    <scope>NUCLEOTIDE SEQUENCE [LARGE SCALE GENOMIC DNA]</scope>
    <source>
        <strain evidence="6 7">DSM 24004</strain>
    </source>
</reference>
<evidence type="ECO:0000256" key="3">
    <source>
        <dbReference type="ARBA" id="ARBA00022729"/>
    </source>
</evidence>
<comment type="similarity">
    <text evidence="2">Belongs to the bacterial solute-binding protein SsuA/TauA family.</text>
</comment>
<protein>
    <submittedName>
        <fullName evidence="6">Sulfonate transport system substrate-binding protein</fullName>
    </submittedName>
</protein>
<evidence type="ECO:0000256" key="1">
    <source>
        <dbReference type="ARBA" id="ARBA00004418"/>
    </source>
</evidence>
<accession>A0ABS4GEL1</accession>
<evidence type="ECO:0000256" key="2">
    <source>
        <dbReference type="ARBA" id="ARBA00010742"/>
    </source>
</evidence>
<keyword evidence="3 4" id="KW-0732">Signal</keyword>
<evidence type="ECO:0000313" key="6">
    <source>
        <dbReference type="EMBL" id="MBP1926072.1"/>
    </source>
</evidence>
<dbReference type="PROSITE" id="PS51257">
    <property type="entry name" value="PROKAR_LIPOPROTEIN"/>
    <property type="match status" value="1"/>
</dbReference>
<comment type="subcellular location">
    <subcellularLocation>
        <location evidence="1">Periplasm</location>
    </subcellularLocation>
</comment>
<dbReference type="Proteomes" id="UP001519342">
    <property type="component" value="Unassembled WGS sequence"/>
</dbReference>
<feature type="signal peptide" evidence="4">
    <location>
        <begin position="1"/>
        <end position="20"/>
    </location>
</feature>
<dbReference type="CDD" id="cd01008">
    <property type="entry name" value="PBP2_NrtA_SsuA_CpmA_like"/>
    <property type="match status" value="1"/>
</dbReference>
<keyword evidence="7" id="KW-1185">Reference proteome</keyword>
<name>A0ABS4GEL1_9FIRM</name>
<dbReference type="PANTHER" id="PTHR30024:SF47">
    <property type="entry name" value="TAURINE-BINDING PERIPLASMIC PROTEIN"/>
    <property type="match status" value="1"/>
</dbReference>
<dbReference type="Pfam" id="PF09084">
    <property type="entry name" value="NMT1"/>
    <property type="match status" value="1"/>
</dbReference>
<dbReference type="InterPro" id="IPR015168">
    <property type="entry name" value="SsuA/THI5"/>
</dbReference>